<dbReference type="EMBL" id="CP000724">
    <property type="protein sequence ID" value="ABR50220.1"/>
    <property type="molecule type" value="Genomic_DNA"/>
</dbReference>
<organism evidence="6 7">
    <name type="scientific">Alkaliphilus metalliredigens (strain QYMF)</name>
    <dbReference type="NCBI Taxonomy" id="293826"/>
    <lineage>
        <taxon>Bacteria</taxon>
        <taxon>Bacillati</taxon>
        <taxon>Bacillota</taxon>
        <taxon>Clostridia</taxon>
        <taxon>Peptostreptococcales</taxon>
        <taxon>Natronincolaceae</taxon>
        <taxon>Alkaliphilus</taxon>
    </lineage>
</organism>
<sequence>MGKRVRILGVPIDQVTMDSAIKTVVVLTETHGCSMVFTPNPEIVMMAREDHGLLGAMEKADLIVPDGIGLIYASKLKSRGLKERVPGIELAQGLLIHCNEYKKSIYLLGGKPGVAQQAGEELMKKYPELKIVGVRDGYFKETEDKELIEEINQSKAEILFVALGAPKQEKWIEKYQQDLNVKVAMGVGGSIDVWAGIVKRAPVFYQKVGLEWFYRLIKEPSRYKRMLILPKFLLDFILKDK</sequence>
<dbReference type="PANTHER" id="PTHR34136:SF1">
    <property type="entry name" value="UDP-N-ACETYL-D-MANNOSAMINURONIC ACID TRANSFERASE"/>
    <property type="match status" value="1"/>
</dbReference>
<dbReference type="GO" id="GO:0047244">
    <property type="term" value="F:N-acetylglucosaminyldiphosphoundecaprenol N-acetyl-beta-D-mannosaminyltransferase activity"/>
    <property type="evidence" value="ECO:0007669"/>
    <property type="project" value="UniProtKB-UniRule"/>
</dbReference>
<evidence type="ECO:0000256" key="3">
    <source>
        <dbReference type="ARBA" id="ARBA00022944"/>
    </source>
</evidence>
<dbReference type="CDD" id="cd06533">
    <property type="entry name" value="Glyco_transf_WecG_TagA"/>
    <property type="match status" value="1"/>
</dbReference>
<name>A6TVK2_ALKMQ</name>
<dbReference type="eggNOG" id="COG1922">
    <property type="taxonomic scope" value="Bacteria"/>
</dbReference>
<keyword evidence="1 5" id="KW-0328">Glycosyltransferase</keyword>
<proteinExistence type="inferred from homology"/>
<keyword evidence="2 5" id="KW-0808">Transferase</keyword>
<evidence type="ECO:0000313" key="7">
    <source>
        <dbReference type="Proteomes" id="UP000001572"/>
    </source>
</evidence>
<comment type="catalytic activity">
    <reaction evidence="5">
        <text>UDP-N-acetyl-alpha-D-mannosamine + N-acetyl-alpha-D-glucosaminyl-di-trans,octa-cis-undecaprenyl diphosphate = N-acetyl-beta-D-mannosaminyl-(1-&gt;4)-N-acetyl-alpha-D-glucosaminyl di-trans,octa-cis-undecaprenyl diphosphate + UDP + H(+)</text>
        <dbReference type="Rhea" id="RHEA:16053"/>
        <dbReference type="ChEBI" id="CHEBI:15378"/>
        <dbReference type="ChEBI" id="CHEBI:58223"/>
        <dbReference type="ChEBI" id="CHEBI:62959"/>
        <dbReference type="ChEBI" id="CHEBI:68623"/>
        <dbReference type="ChEBI" id="CHEBI:132210"/>
        <dbReference type="EC" id="2.4.1.187"/>
    </reaction>
</comment>
<gene>
    <name evidence="6" type="ordered locus">Amet_4139</name>
</gene>
<dbReference type="UniPathway" id="UPA00632"/>
<evidence type="ECO:0000313" key="6">
    <source>
        <dbReference type="EMBL" id="ABR50220.1"/>
    </source>
</evidence>
<dbReference type="AlphaFoldDB" id="A6TVK2"/>
<reference evidence="7" key="1">
    <citation type="journal article" date="2016" name="Genome Announc.">
        <title>Complete genome sequence of Alkaliphilus metalliredigens strain QYMF, an alkaliphilic and metal-reducing bacterium isolated from borax-contaminated leachate ponds.</title>
        <authorList>
            <person name="Hwang C."/>
            <person name="Copeland A."/>
            <person name="Lucas S."/>
            <person name="Lapidus A."/>
            <person name="Barry K."/>
            <person name="Detter J.C."/>
            <person name="Glavina Del Rio T."/>
            <person name="Hammon N."/>
            <person name="Israni S."/>
            <person name="Dalin E."/>
            <person name="Tice H."/>
            <person name="Pitluck S."/>
            <person name="Chertkov O."/>
            <person name="Brettin T."/>
            <person name="Bruce D."/>
            <person name="Han C."/>
            <person name="Schmutz J."/>
            <person name="Larimer F."/>
            <person name="Land M.L."/>
            <person name="Hauser L."/>
            <person name="Kyrpides N."/>
            <person name="Mikhailova N."/>
            <person name="Ye Q."/>
            <person name="Zhou J."/>
            <person name="Richardson P."/>
            <person name="Fields M.W."/>
        </authorList>
    </citation>
    <scope>NUCLEOTIDE SEQUENCE [LARGE SCALE GENOMIC DNA]</scope>
    <source>
        <strain evidence="7">QYMF</strain>
    </source>
</reference>
<accession>A6TVK2</accession>
<dbReference type="NCBIfam" id="TIGR00696">
    <property type="entry name" value="wecG_tagA_cpsF"/>
    <property type="match status" value="1"/>
</dbReference>
<evidence type="ECO:0000256" key="2">
    <source>
        <dbReference type="ARBA" id="ARBA00022679"/>
    </source>
</evidence>
<dbReference type="InterPro" id="IPR034714">
    <property type="entry name" value="TagA_TarA"/>
</dbReference>
<dbReference type="Proteomes" id="UP000001572">
    <property type="component" value="Chromosome"/>
</dbReference>
<evidence type="ECO:0000256" key="4">
    <source>
        <dbReference type="ARBA" id="ARBA00023316"/>
    </source>
</evidence>
<keyword evidence="3 5" id="KW-0777">Teichoic acid biosynthesis</keyword>
<dbReference type="GO" id="GO:0071555">
    <property type="term" value="P:cell wall organization"/>
    <property type="evidence" value="ECO:0007669"/>
    <property type="project" value="UniProtKB-KW"/>
</dbReference>
<dbReference type="Pfam" id="PF03808">
    <property type="entry name" value="Glyco_tran_WecG"/>
    <property type="match status" value="1"/>
</dbReference>
<dbReference type="GO" id="GO:0019350">
    <property type="term" value="P:teichoic acid biosynthetic process"/>
    <property type="evidence" value="ECO:0007669"/>
    <property type="project" value="UniProtKB-UniRule"/>
</dbReference>
<evidence type="ECO:0000256" key="5">
    <source>
        <dbReference type="HAMAP-Rule" id="MF_02070"/>
    </source>
</evidence>
<comment type="pathway">
    <text evidence="5">Cell wall biogenesis; teichoic acid biosynthesis.</text>
</comment>
<protein>
    <recommendedName>
        <fullName evidence="5">N-acetylglucosaminyldiphosphoundecaprenol N-acetyl-beta-D-mannosaminyltransferase</fullName>
        <ecNumber evidence="5">2.4.1.187</ecNumber>
    </recommendedName>
    <alternativeName>
        <fullName evidence="5">N-acetylmannosaminyltransferase</fullName>
    </alternativeName>
    <alternativeName>
        <fullName evidence="5">UDP-N-acetylmannosamine transferase</fullName>
    </alternativeName>
    <alternativeName>
        <fullName evidence="5">UDP-N-acetylmannosamine:N-acetylglucosaminyl pyrophosphorylundecaprenol N-acetylmannosaminyltransferase</fullName>
    </alternativeName>
</protein>
<dbReference type="CAZy" id="GT26">
    <property type="family name" value="Glycosyltransferase Family 26"/>
</dbReference>
<dbReference type="STRING" id="293826.Amet_4139"/>
<comment type="similarity">
    <text evidence="5">Belongs to the glycosyltransferase 26 family. TagA/TarA subfamily.</text>
</comment>
<dbReference type="HAMAP" id="MF_02070">
    <property type="entry name" value="TagA_TarA"/>
    <property type="match status" value="1"/>
</dbReference>
<dbReference type="OrthoDB" id="9771846at2"/>
<dbReference type="EC" id="2.4.1.187" evidence="5"/>
<dbReference type="PANTHER" id="PTHR34136">
    <property type="match status" value="1"/>
</dbReference>
<comment type="function">
    <text evidence="5">Catalyzes the conversion of GlcNAc-PP-undecaprenol into ManNAc-GlcNAc-PP-undecaprenol, the first committed lipid intermediate in the de novo synthesis of teichoic acid.</text>
</comment>
<dbReference type="HOGENOM" id="CLU_063203_3_1_9"/>
<dbReference type="InterPro" id="IPR004629">
    <property type="entry name" value="WecG_TagA_CpsF"/>
</dbReference>
<keyword evidence="4 5" id="KW-0961">Cell wall biogenesis/degradation</keyword>
<dbReference type="KEGG" id="amt:Amet_4139"/>
<dbReference type="RefSeq" id="WP_012065168.1">
    <property type="nucleotide sequence ID" value="NC_009633.1"/>
</dbReference>
<evidence type="ECO:0000256" key="1">
    <source>
        <dbReference type="ARBA" id="ARBA00022676"/>
    </source>
</evidence>
<keyword evidence="7" id="KW-1185">Reference proteome</keyword>